<feature type="transmembrane region" description="Helical" evidence="12">
    <location>
        <begin position="437"/>
        <end position="458"/>
    </location>
</feature>
<keyword evidence="10 12" id="KW-0472">Membrane</keyword>
<sequence length="772" mass="87153">MRNAPLDAPSHALPTAMLWVMGLSTVGVCVASGLYLTLDHQRVLGWSLAGSLYLMSLVEPRLGMVFRVFFLALGVFISLRYMVFRTTETLIFTGPADFAFMMLLYLSELYGVIIHFLGMFVNVWRLDRKPAPLPEDQSLWPTVDIFIPTYNEPDDVIFLTAQACALIDYPREKLAIYILDDGGTLAKQNNPDPAAAWEARDRSERLRHMCDDLGIRYLTRERNLKAKAGNINSAFMGHSYESAAPGPDGALVPCAPLRTTGELILILDCDHVPTRDILRNTVGFFLKDPKLFLVQTPHYFLNPTPVEKNLQTAQDSPGENEMFYGAVQLGLDFWNASFFCGSAAVLRRSILEPQGGISGETITEDAETALGLHAKGYNSVYINKPMISGLSPETFADFILQRSRWAQGMTQIFLLKNPLMQKGLTFEQKLCYFNSCFFWFFGVARFFFFISPFLYLCLGLRVYNASMSQIVAYALPHLLASYVISNNLFGQVRHPFFSELFETIQSFYLLPAILAVALNPRKPSFKVTPKGVALETDFLSHLSAPFYFMLLVCLFSFLFGVYRWTAYPMERDAIIVTVAWNFFNLMMLMLCLGVVWEKRQIRRFHRFRAKGLVMLGDPDSTDWTPTALYDLSLLGMGMLLADASPYAIGDKLNAQATDSYGHTYTFRLRIERIFPWGGMHYVGTQFIIPDDEAMASVVAYVHGDSARFAHFARSLFNKRVGLLTGFYYLIAKSFLGTVQNIQGIRRMMGRLARNLATRALGVVLPQTARREP</sequence>
<keyword evidence="4" id="KW-0997">Cell inner membrane</keyword>
<keyword evidence="6 15" id="KW-0808">Transferase</keyword>
<gene>
    <name evidence="15" type="primary">bcsA</name>
    <name evidence="15" type="ORF">NNJEOMEG_01957</name>
</gene>
<dbReference type="Proteomes" id="UP000494245">
    <property type="component" value="Unassembled WGS sequence"/>
</dbReference>
<dbReference type="GO" id="GO:0005886">
    <property type="term" value="C:plasma membrane"/>
    <property type="evidence" value="ECO:0007669"/>
    <property type="project" value="UniProtKB-SubCell"/>
</dbReference>
<evidence type="ECO:0000256" key="4">
    <source>
        <dbReference type="ARBA" id="ARBA00022519"/>
    </source>
</evidence>
<evidence type="ECO:0000256" key="2">
    <source>
        <dbReference type="ARBA" id="ARBA00012539"/>
    </source>
</evidence>
<evidence type="ECO:0000256" key="9">
    <source>
        <dbReference type="ARBA" id="ARBA00022989"/>
    </source>
</evidence>
<dbReference type="InterPro" id="IPR050321">
    <property type="entry name" value="Glycosyltr_2/OpgH_subfam"/>
</dbReference>
<reference evidence="15 16" key="2">
    <citation type="submission" date="2020-05" db="EMBL/GenBank/DDBJ databases">
        <title>Draft genome sequence of Desulfovibrio sp. strainFSS-1.</title>
        <authorList>
            <person name="Shimoshige H."/>
            <person name="Kobayashi H."/>
            <person name="Maekawa T."/>
        </authorList>
    </citation>
    <scope>NUCLEOTIDE SEQUENCE [LARGE SCALE GENOMIC DNA]</scope>
    <source>
        <strain evidence="15 16">SIID29052-01</strain>
    </source>
</reference>
<keyword evidence="16" id="KW-1185">Reference proteome</keyword>
<dbReference type="InterPro" id="IPR029044">
    <property type="entry name" value="Nucleotide-diphossugar_trans"/>
</dbReference>
<feature type="transmembrane region" description="Helical" evidence="12">
    <location>
        <begin position="103"/>
        <end position="124"/>
    </location>
</feature>
<comment type="caution">
    <text evidence="15">The sequence shown here is derived from an EMBL/GenBank/DDBJ whole genome shotgun (WGS) entry which is preliminary data.</text>
</comment>
<feature type="domain" description="PilZ" evidence="13">
    <location>
        <begin position="600"/>
        <end position="701"/>
    </location>
</feature>
<evidence type="ECO:0000256" key="3">
    <source>
        <dbReference type="ARBA" id="ARBA00022475"/>
    </source>
</evidence>
<dbReference type="RefSeq" id="WP_173083893.1">
    <property type="nucleotide sequence ID" value="NZ_BLTE01000008.1"/>
</dbReference>
<dbReference type="GO" id="GO:0035438">
    <property type="term" value="F:cyclic-di-GMP binding"/>
    <property type="evidence" value="ECO:0007669"/>
    <property type="project" value="InterPro"/>
</dbReference>
<keyword evidence="7 12" id="KW-0812">Transmembrane</keyword>
<evidence type="ECO:0000313" key="16">
    <source>
        <dbReference type="Proteomes" id="UP000494245"/>
    </source>
</evidence>
<protein>
    <recommendedName>
        <fullName evidence="2">cellulose synthase (UDP-forming)</fullName>
        <ecNumber evidence="2">2.4.1.12</ecNumber>
    </recommendedName>
</protein>
<feature type="transmembrane region" description="Helical" evidence="12">
    <location>
        <begin position="470"/>
        <end position="488"/>
    </location>
</feature>
<feature type="transmembrane region" description="Helical" evidence="12">
    <location>
        <begin position="538"/>
        <end position="562"/>
    </location>
</feature>
<dbReference type="InterPro" id="IPR003919">
    <property type="entry name" value="Cell_synth_A"/>
</dbReference>
<dbReference type="EMBL" id="BLTE01000008">
    <property type="protein sequence ID" value="GFK94118.1"/>
    <property type="molecule type" value="Genomic_DNA"/>
</dbReference>
<dbReference type="PANTHER" id="PTHR43867">
    <property type="entry name" value="CELLULOSE SYNTHASE CATALYTIC SUBUNIT A [UDP-FORMING]"/>
    <property type="match status" value="1"/>
</dbReference>
<name>A0A6V8LUX5_9BACT</name>
<evidence type="ECO:0000313" key="15">
    <source>
        <dbReference type="EMBL" id="GFK94118.1"/>
    </source>
</evidence>
<proteinExistence type="predicted"/>
<keyword evidence="8" id="KW-0135">Cellulose biosynthesis</keyword>
<feature type="transmembrane region" description="Helical" evidence="12">
    <location>
        <begin position="500"/>
        <end position="518"/>
    </location>
</feature>
<dbReference type="Pfam" id="PF07238">
    <property type="entry name" value="PilZ"/>
    <property type="match status" value="1"/>
</dbReference>
<dbReference type="GO" id="GO:0016760">
    <property type="term" value="F:cellulose synthase (UDP-forming) activity"/>
    <property type="evidence" value="ECO:0007669"/>
    <property type="project" value="UniProtKB-EC"/>
</dbReference>
<dbReference type="CDD" id="cd06421">
    <property type="entry name" value="CESA_CelA_like"/>
    <property type="match status" value="1"/>
</dbReference>
<dbReference type="GO" id="GO:0030244">
    <property type="term" value="P:cellulose biosynthetic process"/>
    <property type="evidence" value="ECO:0007669"/>
    <property type="project" value="UniProtKB-KW"/>
</dbReference>
<dbReference type="PRINTS" id="PR01439">
    <property type="entry name" value="CELLSNTHASEA"/>
</dbReference>
<evidence type="ECO:0000256" key="6">
    <source>
        <dbReference type="ARBA" id="ARBA00022679"/>
    </source>
</evidence>
<evidence type="ECO:0000256" key="11">
    <source>
        <dbReference type="ARBA" id="ARBA00048682"/>
    </source>
</evidence>
<dbReference type="AlphaFoldDB" id="A0A6V8LUX5"/>
<organism evidence="15 16">
    <name type="scientific">Fundidesulfovibrio magnetotacticus</name>
    <dbReference type="NCBI Taxonomy" id="2730080"/>
    <lineage>
        <taxon>Bacteria</taxon>
        <taxon>Pseudomonadati</taxon>
        <taxon>Thermodesulfobacteriota</taxon>
        <taxon>Desulfovibrionia</taxon>
        <taxon>Desulfovibrionales</taxon>
        <taxon>Desulfovibrionaceae</taxon>
        <taxon>Fundidesulfovibrio</taxon>
    </lineage>
</organism>
<dbReference type="GO" id="GO:0006011">
    <property type="term" value="P:UDP-alpha-D-glucose metabolic process"/>
    <property type="evidence" value="ECO:0007669"/>
    <property type="project" value="InterPro"/>
</dbReference>
<evidence type="ECO:0000256" key="10">
    <source>
        <dbReference type="ARBA" id="ARBA00023136"/>
    </source>
</evidence>
<evidence type="ECO:0000256" key="7">
    <source>
        <dbReference type="ARBA" id="ARBA00022692"/>
    </source>
</evidence>
<feature type="transmembrane region" description="Helical" evidence="12">
    <location>
        <begin position="16"/>
        <end position="36"/>
    </location>
</feature>
<dbReference type="PANTHER" id="PTHR43867:SF2">
    <property type="entry name" value="CELLULOSE SYNTHASE CATALYTIC SUBUNIT A [UDP-FORMING]"/>
    <property type="match status" value="1"/>
</dbReference>
<dbReference type="InterPro" id="IPR001173">
    <property type="entry name" value="Glyco_trans_2-like"/>
</dbReference>
<keyword evidence="5 15" id="KW-0328">Glycosyltransferase</keyword>
<dbReference type="EC" id="2.4.1.12" evidence="2"/>
<comment type="catalytic activity">
    <reaction evidence="11">
        <text>[(1-&gt;4)-beta-D-glucosyl](n) + UDP-alpha-D-glucose = [(1-&gt;4)-beta-D-glucosyl](n+1) + UDP + H(+)</text>
        <dbReference type="Rhea" id="RHEA:19929"/>
        <dbReference type="Rhea" id="RHEA-COMP:10033"/>
        <dbReference type="Rhea" id="RHEA-COMP:10034"/>
        <dbReference type="ChEBI" id="CHEBI:15378"/>
        <dbReference type="ChEBI" id="CHEBI:18246"/>
        <dbReference type="ChEBI" id="CHEBI:58223"/>
        <dbReference type="ChEBI" id="CHEBI:58885"/>
        <dbReference type="EC" id="2.4.1.12"/>
    </reaction>
</comment>
<feature type="transmembrane region" description="Helical" evidence="12">
    <location>
        <begin position="64"/>
        <end position="83"/>
    </location>
</feature>
<evidence type="ECO:0000259" key="14">
    <source>
        <dbReference type="Pfam" id="PF13632"/>
    </source>
</evidence>
<evidence type="ECO:0000256" key="12">
    <source>
        <dbReference type="SAM" id="Phobius"/>
    </source>
</evidence>
<dbReference type="SUPFAM" id="SSF53448">
    <property type="entry name" value="Nucleotide-diphospho-sugar transferases"/>
    <property type="match status" value="1"/>
</dbReference>
<evidence type="ECO:0000256" key="1">
    <source>
        <dbReference type="ARBA" id="ARBA00004429"/>
    </source>
</evidence>
<keyword evidence="9 12" id="KW-1133">Transmembrane helix</keyword>
<feature type="transmembrane region" description="Helical" evidence="12">
    <location>
        <begin position="574"/>
        <end position="596"/>
    </location>
</feature>
<dbReference type="Gene3D" id="2.40.10.220">
    <property type="entry name" value="predicted glycosyltransferase like domains"/>
    <property type="match status" value="1"/>
</dbReference>
<reference evidence="15 16" key="1">
    <citation type="submission" date="2020-04" db="EMBL/GenBank/DDBJ databases">
        <authorList>
            <consortium name="Desulfovibrio sp. FSS-1 genome sequencing consortium"/>
            <person name="Shimoshige H."/>
            <person name="Kobayashi H."/>
            <person name="Maekawa T."/>
        </authorList>
    </citation>
    <scope>NUCLEOTIDE SEQUENCE [LARGE SCALE GENOMIC DNA]</scope>
    <source>
        <strain evidence="15 16">SIID29052-01</strain>
    </source>
</reference>
<feature type="domain" description="Glycosyltransferase 2-like" evidence="14">
    <location>
        <begin position="263"/>
        <end position="475"/>
    </location>
</feature>
<evidence type="ECO:0000256" key="8">
    <source>
        <dbReference type="ARBA" id="ARBA00022916"/>
    </source>
</evidence>
<dbReference type="InterPro" id="IPR009875">
    <property type="entry name" value="PilZ_domain"/>
</dbReference>
<comment type="subcellular location">
    <subcellularLocation>
        <location evidence="1">Cell inner membrane</location>
        <topology evidence="1">Multi-pass membrane protein</topology>
    </subcellularLocation>
</comment>
<evidence type="ECO:0000256" key="5">
    <source>
        <dbReference type="ARBA" id="ARBA00022676"/>
    </source>
</evidence>
<evidence type="ECO:0000259" key="13">
    <source>
        <dbReference type="Pfam" id="PF07238"/>
    </source>
</evidence>
<accession>A0A6V8LUX5</accession>
<dbReference type="Pfam" id="PF13632">
    <property type="entry name" value="Glyco_trans_2_3"/>
    <property type="match status" value="1"/>
</dbReference>
<dbReference type="Gene3D" id="3.90.550.10">
    <property type="entry name" value="Spore Coat Polysaccharide Biosynthesis Protein SpsA, Chain A"/>
    <property type="match status" value="1"/>
</dbReference>
<keyword evidence="3" id="KW-1003">Cell membrane</keyword>